<dbReference type="EMBL" id="CP023700">
    <property type="protein sequence ID" value="QEU83417.1"/>
    <property type="molecule type" value="Genomic_DNA"/>
</dbReference>
<dbReference type="RefSeq" id="WP_016828454.1">
    <property type="nucleotide sequence ID" value="NZ_CP023700.1"/>
</dbReference>
<reference evidence="1 2" key="1">
    <citation type="submission" date="2017-09" db="EMBL/GenBank/DDBJ databases">
        <authorList>
            <person name="Lee N."/>
            <person name="Cho B.-K."/>
        </authorList>
    </citation>
    <scope>NUCLEOTIDE SEQUENCE [LARGE SCALE GENOMIC DNA]</scope>
    <source>
        <strain evidence="1 2">ATCC 39115</strain>
    </source>
</reference>
<dbReference type="GO" id="GO:0016874">
    <property type="term" value="F:ligase activity"/>
    <property type="evidence" value="ECO:0007669"/>
    <property type="project" value="UniProtKB-KW"/>
</dbReference>
<evidence type="ECO:0000313" key="2">
    <source>
        <dbReference type="Proteomes" id="UP000327143"/>
    </source>
</evidence>
<keyword evidence="2" id="KW-1185">Reference proteome</keyword>
<dbReference type="SUPFAM" id="SSF55144">
    <property type="entry name" value="LigT-like"/>
    <property type="match status" value="1"/>
</dbReference>
<accession>A0ABX6A8E9</accession>
<organism evidence="1 2">
    <name type="scientific">Streptomyces viridosporus T7A</name>
    <dbReference type="NCBI Taxonomy" id="665577"/>
    <lineage>
        <taxon>Bacteria</taxon>
        <taxon>Bacillati</taxon>
        <taxon>Actinomycetota</taxon>
        <taxon>Actinomycetes</taxon>
        <taxon>Kitasatosporales</taxon>
        <taxon>Streptomycetaceae</taxon>
        <taxon>Streptomyces</taxon>
    </lineage>
</organism>
<protein>
    <submittedName>
        <fullName evidence="1">2'-5' RNA ligase family protein</fullName>
    </submittedName>
</protein>
<keyword evidence="1" id="KW-0436">Ligase</keyword>
<dbReference type="InterPro" id="IPR009097">
    <property type="entry name" value="Cyclic_Pdiesterase"/>
</dbReference>
<gene>
    <name evidence="1" type="ORF">CP969_00410</name>
</gene>
<dbReference type="Pfam" id="PF13563">
    <property type="entry name" value="2_5_RNA_ligase2"/>
    <property type="match status" value="1"/>
</dbReference>
<dbReference type="Gene3D" id="3.90.1140.10">
    <property type="entry name" value="Cyclic phosphodiesterase"/>
    <property type="match status" value="1"/>
</dbReference>
<name>A0ABX6A8E9_STRVD</name>
<dbReference type="Proteomes" id="UP000327143">
    <property type="component" value="Chromosome"/>
</dbReference>
<proteinExistence type="predicted"/>
<sequence length="245" mass="27203">MTPELDVDPGAFPCAPPADLDDSAVIVEHDWRSFQAVERMSNHWDRPGWSNQQRTYYWMLTFSNSAELLHRAEHCQEALQHLGMDPVPADGLHVTMLRVGAVDQVSQPQVERLLNLAEKMPVSEFQLLAHPLAGSRGAVRFSLSPWRPLIHLHAALSACGRQARVPGGRPTSAFRPHLGVAYNNQERSAAPVVDAVAQLRSLPPVALAIRSVDLVELRRQGRTYRWETARSLRLPPVTPLSTASP</sequence>
<evidence type="ECO:0000313" key="1">
    <source>
        <dbReference type="EMBL" id="QEU83417.1"/>
    </source>
</evidence>